<dbReference type="PATRIC" id="fig|137591.24.peg.1866"/>
<accession>A0A0D1JJY7</accession>
<sequence>MRKFIFGLLALAIVVFGGVFYLLGRDYNKTLVKDNPNTVQSSSSVATSSESSSSSESVSSSSSSEAAVPSSLRLSGVETDQFASWVGNQAAKMNRVGSELGFEVSSTYGDVTLYYDTVNGPLYLNGGNGGAGLQVQAVYGFYKWDNVNLHPSVGPDSDKSDVTNQTGYAPKQTIMISPSGYSGHIASTNEYSADLYIVANDGNIYEFKIPQSQNGMMWRPNSDLPQTSTTGVAGQITQDAASRAELSDLVGYDAEKVSQHFQYDN</sequence>
<gene>
    <name evidence="2" type="ORF">ab3b_01923</name>
</gene>
<evidence type="ECO:0000313" key="3">
    <source>
        <dbReference type="Proteomes" id="UP000032289"/>
    </source>
</evidence>
<dbReference type="Proteomes" id="UP000032289">
    <property type="component" value="Unassembled WGS sequence"/>
</dbReference>
<dbReference type="RefSeq" id="WP_043941694.1">
    <property type="nucleotide sequence ID" value="NZ_JWHT01000047.1"/>
</dbReference>
<dbReference type="EMBL" id="JWHT01000047">
    <property type="protein sequence ID" value="KIU21678.1"/>
    <property type="molecule type" value="Genomic_DNA"/>
</dbReference>
<organism evidence="2 3">
    <name type="scientific">Weissella cibaria</name>
    <dbReference type="NCBI Taxonomy" id="137591"/>
    <lineage>
        <taxon>Bacteria</taxon>
        <taxon>Bacillati</taxon>
        <taxon>Bacillota</taxon>
        <taxon>Bacilli</taxon>
        <taxon>Lactobacillales</taxon>
        <taxon>Lactobacillaceae</taxon>
        <taxon>Weissella</taxon>
    </lineage>
</organism>
<evidence type="ECO:0000313" key="2">
    <source>
        <dbReference type="EMBL" id="KIU21678.1"/>
    </source>
</evidence>
<feature type="compositionally biased region" description="Low complexity" evidence="1">
    <location>
        <begin position="41"/>
        <end position="63"/>
    </location>
</feature>
<reference evidence="2 3" key="1">
    <citation type="journal article" date="2015" name="Microbiology (Mosc.)">
        <title>Genomics of the Weissella cibaria species with an examination of its metabolic traits.</title>
        <authorList>
            <person name="Lynch K.M."/>
            <person name="Lucid A."/>
            <person name="Arendt E.K."/>
            <person name="Sleator R.D."/>
            <person name="Lucey B."/>
            <person name="Coffey A."/>
        </authorList>
    </citation>
    <scope>NUCLEOTIDE SEQUENCE [LARGE SCALE GENOMIC DNA]</scope>
    <source>
        <strain evidence="2 3">AB3b</strain>
    </source>
</reference>
<protein>
    <submittedName>
        <fullName evidence="2">Uncharacterized protein</fullName>
    </submittedName>
</protein>
<dbReference type="AlphaFoldDB" id="A0A0D1JJY7"/>
<evidence type="ECO:0000256" key="1">
    <source>
        <dbReference type="SAM" id="MobiDB-lite"/>
    </source>
</evidence>
<name>A0A0D1JJY7_9LACO</name>
<proteinExistence type="predicted"/>
<comment type="caution">
    <text evidence="2">The sequence shown here is derived from an EMBL/GenBank/DDBJ whole genome shotgun (WGS) entry which is preliminary data.</text>
</comment>
<feature type="region of interest" description="Disordered" evidence="1">
    <location>
        <begin position="37"/>
        <end position="63"/>
    </location>
</feature>